<evidence type="ECO:0000256" key="6">
    <source>
        <dbReference type="ARBA" id="ARBA00047473"/>
    </source>
</evidence>
<feature type="binding site" evidence="10">
    <location>
        <position position="265"/>
    </location>
    <ligand>
        <name>NAD(+)</name>
        <dbReference type="ChEBI" id="CHEBI:57540"/>
    </ligand>
</feature>
<keyword evidence="5 7" id="KW-0520">NAD</keyword>
<feature type="binding site" evidence="9">
    <location>
        <position position="259"/>
    </location>
    <ligand>
        <name>substrate</name>
    </ligand>
</feature>
<dbReference type="AlphaFoldDB" id="A0A5C6W3K7"/>
<dbReference type="SUPFAM" id="SSF52413">
    <property type="entry name" value="UDP-glucose/GDP-mannose dehydrogenase C-terminal domain"/>
    <property type="match status" value="1"/>
</dbReference>
<comment type="similarity">
    <text evidence="2 7">Belongs to the UDP-glucose/GDP-mannose dehydrogenase family.</text>
</comment>
<keyword evidence="13" id="KW-1185">Reference proteome</keyword>
<feature type="binding site" evidence="10">
    <location>
        <position position="86"/>
    </location>
    <ligand>
        <name>NAD(+)</name>
        <dbReference type="ChEBI" id="CHEBI:57540"/>
    </ligand>
</feature>
<evidence type="ECO:0000256" key="1">
    <source>
        <dbReference type="ARBA" id="ARBA00004701"/>
    </source>
</evidence>
<dbReference type="InterPro" id="IPR001732">
    <property type="entry name" value="UDP-Glc/GDP-Man_DH_N"/>
</dbReference>
<comment type="catalytic activity">
    <reaction evidence="6 7">
        <text>UDP-alpha-D-glucose + 2 NAD(+) + H2O = UDP-alpha-D-glucuronate + 2 NADH + 3 H(+)</text>
        <dbReference type="Rhea" id="RHEA:23596"/>
        <dbReference type="ChEBI" id="CHEBI:15377"/>
        <dbReference type="ChEBI" id="CHEBI:15378"/>
        <dbReference type="ChEBI" id="CHEBI:57540"/>
        <dbReference type="ChEBI" id="CHEBI:57945"/>
        <dbReference type="ChEBI" id="CHEBI:58052"/>
        <dbReference type="ChEBI" id="CHEBI:58885"/>
        <dbReference type="EC" id="1.1.1.22"/>
    </reaction>
</comment>
<dbReference type="EMBL" id="VOQF01000005">
    <property type="protein sequence ID" value="TXC90942.1"/>
    <property type="molecule type" value="Genomic_DNA"/>
</dbReference>
<dbReference type="GO" id="GO:0006065">
    <property type="term" value="P:UDP-glucuronate biosynthetic process"/>
    <property type="evidence" value="ECO:0007669"/>
    <property type="project" value="UniProtKB-UniPathway"/>
</dbReference>
<dbReference type="InterPro" id="IPR014026">
    <property type="entry name" value="UDP-Glc/GDP-Man_DH_dimer"/>
</dbReference>
<dbReference type="GO" id="GO:0003979">
    <property type="term" value="F:UDP-glucose 6-dehydrogenase activity"/>
    <property type="evidence" value="ECO:0007669"/>
    <property type="project" value="UniProtKB-EC"/>
</dbReference>
<evidence type="ECO:0000256" key="5">
    <source>
        <dbReference type="ARBA" id="ARBA00023027"/>
    </source>
</evidence>
<feature type="binding site" evidence="10">
    <location>
        <position position="157"/>
    </location>
    <ligand>
        <name>NAD(+)</name>
        <dbReference type="ChEBI" id="CHEBI:57540"/>
    </ligand>
</feature>
<feature type="binding site" evidence="9">
    <location>
        <position position="322"/>
    </location>
    <ligand>
        <name>substrate</name>
    </ligand>
</feature>
<feature type="binding site" evidence="10">
    <location>
        <position position="30"/>
    </location>
    <ligand>
        <name>NAD(+)</name>
        <dbReference type="ChEBI" id="CHEBI:57540"/>
    </ligand>
</feature>
<dbReference type="InterPro" id="IPR014027">
    <property type="entry name" value="UDP-Glc/GDP-Man_DH_C"/>
</dbReference>
<dbReference type="InterPro" id="IPR036220">
    <property type="entry name" value="UDP-Glc/GDP-Man_DH_C_sf"/>
</dbReference>
<feature type="domain" description="UDP-glucose/GDP-mannose dehydrogenase C-terminal" evidence="11">
    <location>
        <begin position="315"/>
        <end position="417"/>
    </location>
</feature>
<dbReference type="GO" id="GO:0000271">
    <property type="term" value="P:polysaccharide biosynthetic process"/>
    <property type="evidence" value="ECO:0007669"/>
    <property type="project" value="InterPro"/>
</dbReference>
<keyword evidence="4 7" id="KW-0560">Oxidoreductase</keyword>
<dbReference type="PANTHER" id="PTHR43750">
    <property type="entry name" value="UDP-GLUCOSE 6-DEHYDROGENASE TUAD"/>
    <property type="match status" value="1"/>
</dbReference>
<dbReference type="OrthoDB" id="9803238at2"/>
<feature type="active site" description="Nucleophile" evidence="8">
    <location>
        <position position="262"/>
    </location>
</feature>
<dbReference type="InterPro" id="IPR008927">
    <property type="entry name" value="6-PGluconate_DH-like_C_sf"/>
</dbReference>
<feature type="binding site" evidence="10">
    <location>
        <position position="122"/>
    </location>
    <ligand>
        <name>NAD(+)</name>
        <dbReference type="ChEBI" id="CHEBI:57540"/>
    </ligand>
</feature>
<evidence type="ECO:0000256" key="3">
    <source>
        <dbReference type="ARBA" id="ARBA00012954"/>
    </source>
</evidence>
<evidence type="ECO:0000313" key="12">
    <source>
        <dbReference type="EMBL" id="TXC90942.1"/>
    </source>
</evidence>
<gene>
    <name evidence="12" type="ORF">FS935_08525</name>
</gene>
<evidence type="ECO:0000256" key="4">
    <source>
        <dbReference type="ARBA" id="ARBA00023002"/>
    </source>
</evidence>
<dbReference type="Pfam" id="PF03720">
    <property type="entry name" value="UDPG_MGDP_dh_C"/>
    <property type="match status" value="1"/>
</dbReference>
<evidence type="ECO:0000313" key="13">
    <source>
        <dbReference type="Proteomes" id="UP000321363"/>
    </source>
</evidence>
<dbReference type="UniPathway" id="UPA00038">
    <property type="reaction ID" value="UER00491"/>
</dbReference>
<dbReference type="PIRSF" id="PIRSF500134">
    <property type="entry name" value="UDPglc_DH_bac"/>
    <property type="match status" value="1"/>
</dbReference>
<feature type="binding site" evidence="10">
    <location>
        <position position="35"/>
    </location>
    <ligand>
        <name>NAD(+)</name>
        <dbReference type="ChEBI" id="CHEBI:57540"/>
    </ligand>
</feature>
<sequence>MKITVAGTGYVGLVTGVSLAEIGHQVICFDINEQKVKELQAGRSPIYEPGLEEMLCSNMNGKRIYFTSNAEYAYKEADLIIIAVGTPENDDGSANLSYVRLVAEDIAKYSRQEEIIIVTKSTVPVGTNEKVKKWVDEESSKRFKKIHIVSNPEFLREGSALYDTFNGDRIVVGTDCKEVAMKMDELYGPLNIPIIHTDIESSEMIKYASNAFLATKISFINEIANICEKVGANIDDVSRGIGMDQRIGPKFLQAGVGYGGSCFPKDTKALVQLAGDVHHRFHLLEAVINVNNNQPLLLIQKAREIVGTFEHKKVAILGIAFKPNTDDIRESASLVLIKELINEGAIITVYDPIATYLAKQVLGENVLYSSSIDDAINDADITFIATEWKQVVNYPLNKYVSLMKDPIIIDGRNCYPLASIRKENITYVSVGRETLYREDKIVIK</sequence>
<comment type="caution">
    <text evidence="12">The sequence shown here is derived from an EMBL/GenBank/DDBJ whole genome shotgun (WGS) entry which is preliminary data.</text>
</comment>
<evidence type="ECO:0000256" key="8">
    <source>
        <dbReference type="PIRSR" id="PIRSR500134-1"/>
    </source>
</evidence>
<dbReference type="NCBIfam" id="TIGR03026">
    <property type="entry name" value="NDP-sugDHase"/>
    <property type="match status" value="1"/>
</dbReference>
<feature type="binding site" evidence="9">
    <location>
        <position position="206"/>
    </location>
    <ligand>
        <name>substrate</name>
    </ligand>
</feature>
<dbReference type="InterPro" id="IPR017476">
    <property type="entry name" value="UDP-Glc/GDP-Man"/>
</dbReference>
<dbReference type="Gene3D" id="3.40.50.720">
    <property type="entry name" value="NAD(P)-binding Rossmann-like Domain"/>
    <property type="match status" value="2"/>
</dbReference>
<accession>A0A5C6W3K7</accession>
<dbReference type="InterPro" id="IPR036291">
    <property type="entry name" value="NAD(P)-bd_dom_sf"/>
</dbReference>
<dbReference type="Proteomes" id="UP000321363">
    <property type="component" value="Unassembled WGS sequence"/>
</dbReference>
<dbReference type="InterPro" id="IPR028357">
    <property type="entry name" value="UDPglc_DH_bac"/>
</dbReference>
<reference evidence="12 13" key="1">
    <citation type="journal article" date="2005" name="Int. J. Syst. Evol. Microbiol.">
        <title>Bacillus litoralis sp. nov., isolated from a tidal flat of the Yellow Sea in Korea.</title>
        <authorList>
            <person name="Yoon J.H."/>
            <person name="Oh T.K."/>
        </authorList>
    </citation>
    <scope>NUCLEOTIDE SEQUENCE [LARGE SCALE GENOMIC DNA]</scope>
    <source>
        <strain evidence="12 13">SW-211</strain>
    </source>
</reference>
<dbReference type="Gene3D" id="1.20.5.100">
    <property type="entry name" value="Cytochrome c1, transmembrane anchor, C-terminal"/>
    <property type="match status" value="1"/>
</dbReference>
<dbReference type="Pfam" id="PF03721">
    <property type="entry name" value="UDPG_MGDP_dh_N"/>
    <property type="match status" value="1"/>
</dbReference>
<dbReference type="SMART" id="SM00984">
    <property type="entry name" value="UDPG_MGDP_dh_C"/>
    <property type="match status" value="1"/>
</dbReference>
<proteinExistence type="inferred from homology"/>
<dbReference type="PANTHER" id="PTHR43750:SF4">
    <property type="entry name" value="UDP-GLUCOSE 6-DEHYDROGENASE YWQF"/>
    <property type="match status" value="1"/>
</dbReference>
<evidence type="ECO:0000256" key="2">
    <source>
        <dbReference type="ARBA" id="ARBA00006601"/>
    </source>
</evidence>
<protein>
    <recommendedName>
        <fullName evidence="3 7">UDP-glucose 6-dehydrogenase</fullName>
        <ecNumber evidence="3 7">1.1.1.22</ecNumber>
    </recommendedName>
</protein>
<evidence type="ECO:0000256" key="9">
    <source>
        <dbReference type="PIRSR" id="PIRSR500134-2"/>
    </source>
</evidence>
<dbReference type="PIRSF" id="PIRSF000124">
    <property type="entry name" value="UDPglc_GDPman_dh"/>
    <property type="match status" value="1"/>
</dbReference>
<name>A0A5C6W3K7_9BACI</name>
<organism evidence="12 13">
    <name type="scientific">Metabacillus litoralis</name>
    <dbReference type="NCBI Taxonomy" id="152268"/>
    <lineage>
        <taxon>Bacteria</taxon>
        <taxon>Bacillati</taxon>
        <taxon>Bacillota</taxon>
        <taxon>Bacilli</taxon>
        <taxon>Bacillales</taxon>
        <taxon>Bacillaceae</taxon>
        <taxon>Metabacillus</taxon>
    </lineage>
</organism>
<dbReference type="SUPFAM" id="SSF48179">
    <property type="entry name" value="6-phosphogluconate dehydrogenase C-terminal domain-like"/>
    <property type="match status" value="1"/>
</dbReference>
<dbReference type="RefSeq" id="WP_146947552.1">
    <property type="nucleotide sequence ID" value="NZ_VOQF01000005.1"/>
</dbReference>
<dbReference type="SUPFAM" id="SSF51735">
    <property type="entry name" value="NAD(P)-binding Rossmann-fold domains"/>
    <property type="match status" value="1"/>
</dbReference>
<comment type="pathway">
    <text evidence="1">Nucleotide-sugar biosynthesis; UDP-alpha-D-glucuronate biosynthesis; UDP-alpha-D-glucuronate from UDP-alpha-D-glucose: step 1/1.</text>
</comment>
<feature type="binding site" evidence="10">
    <location>
        <position position="329"/>
    </location>
    <ligand>
        <name>NAD(+)</name>
        <dbReference type="ChEBI" id="CHEBI:57540"/>
    </ligand>
</feature>
<dbReference type="Pfam" id="PF00984">
    <property type="entry name" value="UDPG_MGDP_dh"/>
    <property type="match status" value="1"/>
</dbReference>
<feature type="binding site" evidence="9">
    <location>
        <begin position="251"/>
        <end position="255"/>
    </location>
    <ligand>
        <name>substrate</name>
    </ligand>
</feature>
<evidence type="ECO:0000256" key="7">
    <source>
        <dbReference type="PIRNR" id="PIRNR000124"/>
    </source>
</evidence>
<feature type="binding site" evidence="9">
    <location>
        <begin position="154"/>
        <end position="157"/>
    </location>
    <ligand>
        <name>substrate</name>
    </ligand>
</feature>
<evidence type="ECO:0000256" key="10">
    <source>
        <dbReference type="PIRSR" id="PIRSR500134-3"/>
    </source>
</evidence>
<dbReference type="GO" id="GO:0051287">
    <property type="term" value="F:NAD binding"/>
    <property type="evidence" value="ECO:0007669"/>
    <property type="project" value="InterPro"/>
</dbReference>
<evidence type="ECO:0000259" key="11">
    <source>
        <dbReference type="SMART" id="SM00984"/>
    </source>
</evidence>
<dbReference type="EC" id="1.1.1.22" evidence="3 7"/>